<dbReference type="EC" id="2.3.2.26" evidence="8"/>
<evidence type="ECO:0000259" key="13">
    <source>
        <dbReference type="PROSITE" id="PS50020"/>
    </source>
</evidence>
<feature type="domain" description="HECT" evidence="14">
    <location>
        <begin position="456"/>
        <end position="790"/>
    </location>
</feature>
<dbReference type="Pfam" id="PF00632">
    <property type="entry name" value="HECT"/>
    <property type="match status" value="1"/>
</dbReference>
<dbReference type="Gene3D" id="3.30.2410.10">
    <property type="entry name" value="Hect, E3 ligase catalytic domain"/>
    <property type="match status" value="1"/>
</dbReference>
<accession>A0A0Q9XN81</accession>
<dbReference type="GO" id="GO:0006511">
    <property type="term" value="P:ubiquitin-dependent protein catabolic process"/>
    <property type="evidence" value="ECO:0007669"/>
    <property type="project" value="InterPro"/>
</dbReference>
<reference evidence="15 16" key="1">
    <citation type="journal article" date="2007" name="Nature">
        <title>Evolution of genes and genomes on the Drosophila phylogeny.</title>
        <authorList>
            <consortium name="Drosophila 12 Genomes Consortium"/>
            <person name="Clark A.G."/>
            <person name="Eisen M.B."/>
            <person name="Smith D.R."/>
            <person name="Bergman C.M."/>
            <person name="Oliver B."/>
            <person name="Markow T.A."/>
            <person name="Kaufman T.C."/>
            <person name="Kellis M."/>
            <person name="Gelbart W."/>
            <person name="Iyer V.N."/>
            <person name="Pollard D.A."/>
            <person name="Sackton T.B."/>
            <person name="Larracuente A.M."/>
            <person name="Singh N.D."/>
            <person name="Abad J.P."/>
            <person name="Abt D.N."/>
            <person name="Adryan B."/>
            <person name="Aguade M."/>
            <person name="Akashi H."/>
            <person name="Anderson W.W."/>
            <person name="Aquadro C.F."/>
            <person name="Ardell D.H."/>
            <person name="Arguello R."/>
            <person name="Artieri C.G."/>
            <person name="Barbash D.A."/>
            <person name="Barker D."/>
            <person name="Barsanti P."/>
            <person name="Batterham P."/>
            <person name="Batzoglou S."/>
            <person name="Begun D."/>
            <person name="Bhutkar A."/>
            <person name="Blanco E."/>
            <person name="Bosak S.A."/>
            <person name="Bradley R.K."/>
            <person name="Brand A.D."/>
            <person name="Brent M.R."/>
            <person name="Brooks A.N."/>
            <person name="Brown R.H."/>
            <person name="Butlin R.K."/>
            <person name="Caggese C."/>
            <person name="Calvi B.R."/>
            <person name="Bernardo de Carvalho A."/>
            <person name="Caspi A."/>
            <person name="Castrezana S."/>
            <person name="Celniker S.E."/>
            <person name="Chang J.L."/>
            <person name="Chapple C."/>
            <person name="Chatterji S."/>
            <person name="Chinwalla A."/>
            <person name="Civetta A."/>
            <person name="Clifton S.W."/>
            <person name="Comeron J.M."/>
            <person name="Costello J.C."/>
            <person name="Coyne J.A."/>
            <person name="Daub J."/>
            <person name="David R.G."/>
            <person name="Delcher A.L."/>
            <person name="Delehaunty K."/>
            <person name="Do C.B."/>
            <person name="Ebling H."/>
            <person name="Edwards K."/>
            <person name="Eickbush T."/>
            <person name="Evans J.D."/>
            <person name="Filipski A."/>
            <person name="Findeiss S."/>
            <person name="Freyhult E."/>
            <person name="Fulton L."/>
            <person name="Fulton R."/>
            <person name="Garcia A.C."/>
            <person name="Gardiner A."/>
            <person name="Garfield D.A."/>
            <person name="Garvin B.E."/>
            <person name="Gibson G."/>
            <person name="Gilbert D."/>
            <person name="Gnerre S."/>
            <person name="Godfrey J."/>
            <person name="Good R."/>
            <person name="Gotea V."/>
            <person name="Gravely B."/>
            <person name="Greenberg A.J."/>
            <person name="Griffiths-Jones S."/>
            <person name="Gross S."/>
            <person name="Guigo R."/>
            <person name="Gustafson E.A."/>
            <person name="Haerty W."/>
            <person name="Hahn M.W."/>
            <person name="Halligan D.L."/>
            <person name="Halpern A.L."/>
            <person name="Halter G.M."/>
            <person name="Han M.V."/>
            <person name="Heger A."/>
            <person name="Hillier L."/>
            <person name="Hinrichs A.S."/>
            <person name="Holmes I."/>
            <person name="Hoskins R.A."/>
            <person name="Hubisz M.J."/>
            <person name="Hultmark D."/>
            <person name="Huntley M.A."/>
            <person name="Jaffe D.B."/>
            <person name="Jagadeeshan S."/>
            <person name="Jeck W.R."/>
            <person name="Johnson J."/>
            <person name="Jones C.D."/>
            <person name="Jordan W.C."/>
            <person name="Karpen G.H."/>
            <person name="Kataoka E."/>
            <person name="Keightley P.D."/>
            <person name="Kheradpour P."/>
            <person name="Kirkness E.F."/>
            <person name="Koerich L.B."/>
            <person name="Kristiansen K."/>
            <person name="Kudrna D."/>
            <person name="Kulathinal R.J."/>
            <person name="Kumar S."/>
            <person name="Kwok R."/>
            <person name="Lander E."/>
            <person name="Langley C.H."/>
            <person name="Lapoint R."/>
            <person name="Lazzaro B.P."/>
            <person name="Lee S.J."/>
            <person name="Levesque L."/>
            <person name="Li R."/>
            <person name="Lin C.F."/>
            <person name="Lin M.F."/>
            <person name="Lindblad-Toh K."/>
            <person name="Llopart A."/>
            <person name="Long M."/>
            <person name="Low L."/>
            <person name="Lozovsky E."/>
            <person name="Lu J."/>
            <person name="Luo M."/>
            <person name="Machado C.A."/>
            <person name="Makalowski W."/>
            <person name="Marzo M."/>
            <person name="Matsuda M."/>
            <person name="Matzkin L."/>
            <person name="McAllister B."/>
            <person name="McBride C.S."/>
            <person name="McKernan B."/>
            <person name="McKernan K."/>
            <person name="Mendez-Lago M."/>
            <person name="Minx P."/>
            <person name="Mollenhauer M.U."/>
            <person name="Montooth K."/>
            <person name="Mount S.M."/>
            <person name="Mu X."/>
            <person name="Myers E."/>
            <person name="Negre B."/>
            <person name="Newfeld S."/>
            <person name="Nielsen R."/>
            <person name="Noor M.A."/>
            <person name="O'Grady P."/>
            <person name="Pachter L."/>
            <person name="Papaceit M."/>
            <person name="Parisi M.J."/>
            <person name="Parisi M."/>
            <person name="Parts L."/>
            <person name="Pedersen J.S."/>
            <person name="Pesole G."/>
            <person name="Phillippy A.M."/>
            <person name="Ponting C.P."/>
            <person name="Pop M."/>
            <person name="Porcelli D."/>
            <person name="Powell J.R."/>
            <person name="Prohaska S."/>
            <person name="Pruitt K."/>
            <person name="Puig M."/>
            <person name="Quesneville H."/>
            <person name="Ram K.R."/>
            <person name="Rand D."/>
            <person name="Rasmussen M.D."/>
            <person name="Reed L.K."/>
            <person name="Reenan R."/>
            <person name="Reily A."/>
            <person name="Remington K.A."/>
            <person name="Rieger T.T."/>
            <person name="Ritchie M.G."/>
            <person name="Robin C."/>
            <person name="Rogers Y.H."/>
            <person name="Rohde C."/>
            <person name="Rozas J."/>
            <person name="Rubenfield M.J."/>
            <person name="Ruiz A."/>
            <person name="Russo S."/>
            <person name="Salzberg S.L."/>
            <person name="Sanchez-Gracia A."/>
            <person name="Saranga D.J."/>
            <person name="Sato H."/>
            <person name="Schaeffer S.W."/>
            <person name="Schatz M.C."/>
            <person name="Schlenke T."/>
            <person name="Schwartz R."/>
            <person name="Segarra C."/>
            <person name="Singh R.S."/>
            <person name="Sirot L."/>
            <person name="Sirota M."/>
            <person name="Sisneros N.B."/>
            <person name="Smith C.D."/>
            <person name="Smith T.F."/>
            <person name="Spieth J."/>
            <person name="Stage D.E."/>
            <person name="Stark A."/>
            <person name="Stephan W."/>
            <person name="Strausberg R.L."/>
            <person name="Strempel S."/>
            <person name="Sturgill D."/>
            <person name="Sutton G."/>
            <person name="Sutton G.G."/>
            <person name="Tao W."/>
            <person name="Teichmann S."/>
            <person name="Tobari Y.N."/>
            <person name="Tomimura Y."/>
            <person name="Tsolas J.M."/>
            <person name="Valente V.L."/>
            <person name="Venter E."/>
            <person name="Venter J.C."/>
            <person name="Vicario S."/>
            <person name="Vieira F.G."/>
            <person name="Vilella A.J."/>
            <person name="Villasante A."/>
            <person name="Walenz B."/>
            <person name="Wang J."/>
            <person name="Wasserman M."/>
            <person name="Watts T."/>
            <person name="Wilson D."/>
            <person name="Wilson R.K."/>
            <person name="Wing R.A."/>
            <person name="Wolfner M.F."/>
            <person name="Wong A."/>
            <person name="Wong G.K."/>
            <person name="Wu C.I."/>
            <person name="Wu G."/>
            <person name="Yamamoto D."/>
            <person name="Yang H.P."/>
            <person name="Yang S.P."/>
            <person name="Yorke J.A."/>
            <person name="Yoshida K."/>
            <person name="Zdobnov E."/>
            <person name="Zhang P."/>
            <person name="Zhang Y."/>
            <person name="Zimin A.V."/>
            <person name="Baldwin J."/>
            <person name="Abdouelleil A."/>
            <person name="Abdulkadir J."/>
            <person name="Abebe A."/>
            <person name="Abera B."/>
            <person name="Abreu J."/>
            <person name="Acer S.C."/>
            <person name="Aftuck L."/>
            <person name="Alexander A."/>
            <person name="An P."/>
            <person name="Anderson E."/>
            <person name="Anderson S."/>
            <person name="Arachi H."/>
            <person name="Azer M."/>
            <person name="Bachantsang P."/>
            <person name="Barry A."/>
            <person name="Bayul T."/>
            <person name="Berlin A."/>
            <person name="Bessette D."/>
            <person name="Bloom T."/>
            <person name="Blye J."/>
            <person name="Boguslavskiy L."/>
            <person name="Bonnet C."/>
            <person name="Boukhgalter B."/>
            <person name="Bourzgui I."/>
            <person name="Brown A."/>
            <person name="Cahill P."/>
            <person name="Channer S."/>
            <person name="Cheshatsang Y."/>
            <person name="Chuda L."/>
            <person name="Citroen M."/>
            <person name="Collymore A."/>
            <person name="Cooke P."/>
            <person name="Costello M."/>
            <person name="D'Aco K."/>
            <person name="Daza R."/>
            <person name="De Haan G."/>
            <person name="DeGray S."/>
            <person name="DeMaso C."/>
            <person name="Dhargay N."/>
            <person name="Dooley K."/>
            <person name="Dooley E."/>
            <person name="Doricent M."/>
            <person name="Dorje P."/>
            <person name="Dorjee K."/>
            <person name="Dupes A."/>
            <person name="Elong R."/>
            <person name="Falk J."/>
            <person name="Farina A."/>
            <person name="Faro S."/>
            <person name="Ferguson D."/>
            <person name="Fisher S."/>
            <person name="Foley C.D."/>
            <person name="Franke A."/>
            <person name="Friedrich D."/>
            <person name="Gadbois L."/>
            <person name="Gearin G."/>
            <person name="Gearin C.R."/>
            <person name="Giannoukos G."/>
            <person name="Goode T."/>
            <person name="Graham J."/>
            <person name="Grandbois E."/>
            <person name="Grewal S."/>
            <person name="Gyaltsen K."/>
            <person name="Hafez N."/>
            <person name="Hagos B."/>
            <person name="Hall J."/>
            <person name="Henson C."/>
            <person name="Hollinger A."/>
            <person name="Honan T."/>
            <person name="Huard M.D."/>
            <person name="Hughes L."/>
            <person name="Hurhula B."/>
            <person name="Husby M.E."/>
            <person name="Kamat A."/>
            <person name="Kanga B."/>
            <person name="Kashin S."/>
            <person name="Khazanovich D."/>
            <person name="Kisner P."/>
            <person name="Lance K."/>
            <person name="Lara M."/>
            <person name="Lee W."/>
            <person name="Lennon N."/>
            <person name="Letendre F."/>
            <person name="LeVine R."/>
            <person name="Lipovsky A."/>
            <person name="Liu X."/>
            <person name="Liu J."/>
            <person name="Liu S."/>
            <person name="Lokyitsang T."/>
            <person name="Lokyitsang Y."/>
            <person name="Lubonja R."/>
            <person name="Lui A."/>
            <person name="MacDonald P."/>
            <person name="Magnisalis V."/>
            <person name="Maru K."/>
            <person name="Matthews C."/>
            <person name="McCusker W."/>
            <person name="McDonough S."/>
            <person name="Mehta T."/>
            <person name="Meldrim J."/>
            <person name="Meneus L."/>
            <person name="Mihai O."/>
            <person name="Mihalev A."/>
            <person name="Mihova T."/>
            <person name="Mittelman R."/>
            <person name="Mlenga V."/>
            <person name="Montmayeur A."/>
            <person name="Mulrain L."/>
            <person name="Navidi A."/>
            <person name="Naylor J."/>
            <person name="Negash T."/>
            <person name="Nguyen T."/>
            <person name="Nguyen N."/>
            <person name="Nicol R."/>
            <person name="Norbu C."/>
            <person name="Norbu N."/>
            <person name="Novod N."/>
            <person name="O'Neill B."/>
            <person name="Osman S."/>
            <person name="Markiewicz E."/>
            <person name="Oyono O.L."/>
            <person name="Patti C."/>
            <person name="Phunkhang P."/>
            <person name="Pierre F."/>
            <person name="Priest M."/>
            <person name="Raghuraman S."/>
            <person name="Rege F."/>
            <person name="Reyes R."/>
            <person name="Rise C."/>
            <person name="Rogov P."/>
            <person name="Ross K."/>
            <person name="Ryan E."/>
            <person name="Settipalli S."/>
            <person name="Shea T."/>
            <person name="Sherpa N."/>
            <person name="Shi L."/>
            <person name="Shih D."/>
            <person name="Sparrow T."/>
            <person name="Spaulding J."/>
            <person name="Stalker J."/>
            <person name="Stange-Thomann N."/>
            <person name="Stavropoulos S."/>
            <person name="Stone C."/>
            <person name="Strader C."/>
            <person name="Tesfaye S."/>
            <person name="Thomson T."/>
            <person name="Thoulutsang Y."/>
            <person name="Thoulutsang D."/>
            <person name="Topham K."/>
            <person name="Topping I."/>
            <person name="Tsamla T."/>
            <person name="Vassiliev H."/>
            <person name="Vo A."/>
            <person name="Wangchuk T."/>
            <person name="Wangdi T."/>
            <person name="Weiand M."/>
            <person name="Wilkinson J."/>
            <person name="Wilson A."/>
            <person name="Yadav S."/>
            <person name="Young G."/>
            <person name="Yu Q."/>
            <person name="Zembek L."/>
            <person name="Zhong D."/>
            <person name="Zimmer A."/>
            <person name="Zwirko Z."/>
            <person name="Jaffe D.B."/>
            <person name="Alvarez P."/>
            <person name="Brockman W."/>
            <person name="Butler J."/>
            <person name="Chin C."/>
            <person name="Gnerre S."/>
            <person name="Grabherr M."/>
            <person name="Kleber M."/>
            <person name="Mauceli E."/>
            <person name="MacCallum I."/>
        </authorList>
    </citation>
    <scope>NUCLEOTIDE SEQUENCE [LARGE SCALE GENOMIC DNA]</scope>
    <source>
        <strain evidence="16">Tucson 15081-1352.22</strain>
    </source>
</reference>
<dbReference type="Gene3D" id="2.60.40.150">
    <property type="entry name" value="C2 domain"/>
    <property type="match status" value="1"/>
</dbReference>
<evidence type="ECO:0000259" key="14">
    <source>
        <dbReference type="PROSITE" id="PS50237"/>
    </source>
</evidence>
<feature type="domain" description="WW" evidence="13">
    <location>
        <begin position="313"/>
        <end position="346"/>
    </location>
</feature>
<dbReference type="GO" id="GO:0019871">
    <property type="term" value="F:sodium channel inhibitor activity"/>
    <property type="evidence" value="ECO:0007669"/>
    <property type="project" value="TreeGrafter"/>
</dbReference>
<evidence type="ECO:0000256" key="8">
    <source>
        <dbReference type="PIRNR" id="PIRNR001569"/>
    </source>
</evidence>
<dbReference type="FunFam" id="3.30.2410.10:FF:000001">
    <property type="entry name" value="E3 ubiquitin-protein ligase NEDD4-like"/>
    <property type="match status" value="1"/>
</dbReference>
<dbReference type="Pfam" id="PF00397">
    <property type="entry name" value="WW"/>
    <property type="match status" value="3"/>
</dbReference>
<feature type="region of interest" description="Disordered" evidence="11">
    <location>
        <begin position="1"/>
        <end position="24"/>
    </location>
</feature>
<protein>
    <recommendedName>
        <fullName evidence="8">E3 ubiquitin-protein ligase</fullName>
        <ecNumber evidence="8">2.3.2.26</ecNumber>
    </recommendedName>
</protein>
<dbReference type="PIRSF" id="PIRSF001569">
    <property type="entry name" value="E3_ub_ligase_SMURF1"/>
    <property type="match status" value="1"/>
</dbReference>
<evidence type="ECO:0000256" key="1">
    <source>
        <dbReference type="ARBA" id="ARBA00000885"/>
    </source>
</evidence>
<keyword evidence="6" id="KW-0677">Repeat</keyword>
<dbReference type="InterPro" id="IPR035983">
    <property type="entry name" value="Hect_E3_ubiquitin_ligase"/>
</dbReference>
<proteinExistence type="predicted"/>
<comment type="subcellular location">
    <subcellularLocation>
        <location evidence="2">Cytoplasm</location>
    </subcellularLocation>
</comment>
<dbReference type="GO" id="GO:0061630">
    <property type="term" value="F:ubiquitin protein ligase activity"/>
    <property type="evidence" value="ECO:0007669"/>
    <property type="project" value="UniProtKB-EC"/>
</dbReference>
<dbReference type="EMBL" id="CH933809">
    <property type="protein sequence ID" value="KRG05847.1"/>
    <property type="molecule type" value="Genomic_DNA"/>
</dbReference>
<evidence type="ECO:0000256" key="11">
    <source>
        <dbReference type="SAM" id="MobiDB-lite"/>
    </source>
</evidence>
<evidence type="ECO:0000313" key="16">
    <source>
        <dbReference type="Proteomes" id="UP000009192"/>
    </source>
</evidence>
<keyword evidence="16" id="KW-1185">Reference proteome</keyword>
<evidence type="ECO:0000256" key="5">
    <source>
        <dbReference type="ARBA" id="ARBA00022679"/>
    </source>
</evidence>
<comment type="catalytic activity">
    <reaction evidence="1 8">
        <text>S-ubiquitinyl-[E2 ubiquitin-conjugating enzyme]-L-cysteine + [acceptor protein]-L-lysine = [E2 ubiquitin-conjugating enzyme]-L-cysteine + N(6)-ubiquitinyl-[acceptor protein]-L-lysine.</text>
        <dbReference type="EC" id="2.3.2.26"/>
    </reaction>
</comment>
<dbReference type="SUPFAM" id="SSF49562">
    <property type="entry name" value="C2 domain (Calcium/lipid-binding domain, CaLB)"/>
    <property type="match status" value="1"/>
</dbReference>
<organism evidence="15 16">
    <name type="scientific">Drosophila mojavensis</name>
    <name type="common">Fruit fly</name>
    <dbReference type="NCBI Taxonomy" id="7230"/>
    <lineage>
        <taxon>Eukaryota</taxon>
        <taxon>Metazoa</taxon>
        <taxon>Ecdysozoa</taxon>
        <taxon>Arthropoda</taxon>
        <taxon>Hexapoda</taxon>
        <taxon>Insecta</taxon>
        <taxon>Pterygota</taxon>
        <taxon>Neoptera</taxon>
        <taxon>Endopterygota</taxon>
        <taxon>Diptera</taxon>
        <taxon>Brachycera</taxon>
        <taxon>Muscomorpha</taxon>
        <taxon>Ephydroidea</taxon>
        <taxon>Drosophilidae</taxon>
        <taxon>Drosophila</taxon>
    </lineage>
</organism>
<dbReference type="InterPro" id="IPR024928">
    <property type="entry name" value="E3_ub_ligase_SMURF1"/>
</dbReference>
<evidence type="ECO:0000256" key="2">
    <source>
        <dbReference type="ARBA" id="ARBA00004496"/>
    </source>
</evidence>
<dbReference type="PROSITE" id="PS50020">
    <property type="entry name" value="WW_DOMAIN_2"/>
    <property type="match status" value="3"/>
</dbReference>
<dbReference type="GO" id="GO:0005737">
    <property type="term" value="C:cytoplasm"/>
    <property type="evidence" value="ECO:0007669"/>
    <property type="project" value="UniProtKB-SubCell"/>
</dbReference>
<dbReference type="FunFam" id="2.60.40.150:FF:000096">
    <property type="entry name" value="E3 ubiquitin-protein ligase Nedd-4"/>
    <property type="match status" value="1"/>
</dbReference>
<evidence type="ECO:0000256" key="10">
    <source>
        <dbReference type="PROSITE-ProRule" id="PRU00104"/>
    </source>
</evidence>
<dbReference type="GO" id="GO:0045879">
    <property type="term" value="P:negative regulation of smoothened signaling pathway"/>
    <property type="evidence" value="ECO:0007669"/>
    <property type="project" value="UniProtKB-ARBA"/>
</dbReference>
<sequence length="791" mass="90987">MAESTATTITNNDEDGQIHGFNNPDNDAGDSCHLRIVVLSGKSLAKKDIFGASDPYVRIDLNTIHGDINIDSVLTKTKKKTLNPSWNEEFIFRVKPSEHKLVFQVFDENRLTRDDFLGMVELTLVNLPTEQEGRTIGSQSYPLRPRSAKSRIKGTLEIYHAFIRETREQSEPSSNNSDGEWEHVEATNAGEQTSQPHPFPTGGSDALPAGWEERQDANGRTYYVNHTARTTQWERPTILTSNNSQNVEQLASDFQRRFHISVDDTESGRGPSEDTDHTDSHNPSEISASSTRRNSEEDNAAVPTDQTAASEEEALPPRWSMQVAPNGRTFFIDHEARRTTWIDPRNGRASPMPNQTRRVEDDLGPLPEGWEERVHTDGRVFYIDHNTRTTQWDDPRLSNPNIAGQAVPYSRDYKQKYEYFKSHIRKPTNVPNKFEIRIRRTSILEDSYRIISSVTKTDLLKTKLWVEFEGETGLDYGGLAREWFYLLSKEMFNPYYGLFEYSAMDNYTLQINNGSGLCNEEHLSYFKFIGRIAGMAVYHGKLLDAFFIRPFYKMMLQKSIDLKDMESVDTEYYNSLMWIKENDPRILELTFCLDEDVFGQKSQHELKAGGANIEVSNENKDEYIKLVIEWRFVARVKDQMTAFLDGFGSIIPLNLIKIFDEHELELLMCGIQNIDVKDWRENTLYKGDYHMNHIIIQWFWRAVLSFSNEMRSRLLQFVTGTSRVPMNGFKELYGSNGPQMFTIEKWGTPNNFPRAHTCFNRLDLPPYEGYLQLKDKLIKAIEGSQGFAGVD</sequence>
<dbReference type="CDD" id="cd00078">
    <property type="entry name" value="HECTc"/>
    <property type="match status" value="1"/>
</dbReference>
<keyword evidence="5 8" id="KW-0808">Transferase</keyword>
<feature type="compositionally biased region" description="Polar residues" evidence="11">
    <location>
        <begin position="1"/>
        <end position="11"/>
    </location>
</feature>
<keyword evidence="7 8" id="KW-0833">Ubl conjugation pathway</keyword>
<feature type="domain" description="WW" evidence="13">
    <location>
        <begin position="364"/>
        <end position="397"/>
    </location>
</feature>
<feature type="region of interest" description="Disordered" evidence="11">
    <location>
        <begin position="190"/>
        <end position="210"/>
    </location>
</feature>
<dbReference type="FunFam" id="2.20.70.10:FF:000037">
    <property type="entry name" value="E3 ubiquitin-protein ligase nedd-4"/>
    <property type="match status" value="1"/>
</dbReference>
<dbReference type="PANTHER" id="PTHR11254:SF440">
    <property type="entry name" value="E3 UBIQUITIN-PROTEIN LIGASE NEDD-4"/>
    <property type="match status" value="1"/>
</dbReference>
<dbReference type="Pfam" id="PF00168">
    <property type="entry name" value="C2"/>
    <property type="match status" value="1"/>
</dbReference>
<dbReference type="InterPro" id="IPR001202">
    <property type="entry name" value="WW_dom"/>
</dbReference>
<dbReference type="GO" id="GO:0016567">
    <property type="term" value="P:protein ubiquitination"/>
    <property type="evidence" value="ECO:0007669"/>
    <property type="project" value="UniProtKB-UniPathway"/>
</dbReference>
<dbReference type="PROSITE" id="PS50004">
    <property type="entry name" value="C2"/>
    <property type="match status" value="1"/>
</dbReference>
<evidence type="ECO:0000259" key="12">
    <source>
        <dbReference type="PROSITE" id="PS50004"/>
    </source>
</evidence>
<dbReference type="FunFam" id="2.20.70.10:FF:000021">
    <property type="entry name" value="E3 ubiquitin-protein ligase NEDD4"/>
    <property type="match status" value="1"/>
</dbReference>
<dbReference type="Gene3D" id="2.20.70.10">
    <property type="match status" value="2"/>
</dbReference>
<dbReference type="SUPFAM" id="SSF51045">
    <property type="entry name" value="WW domain"/>
    <property type="match status" value="3"/>
</dbReference>
<feature type="region of interest" description="Disordered" evidence="11">
    <location>
        <begin position="343"/>
        <end position="370"/>
    </location>
</feature>
<dbReference type="GO" id="GO:0048814">
    <property type="term" value="P:regulation of dendrite morphogenesis"/>
    <property type="evidence" value="ECO:0007669"/>
    <property type="project" value="TreeGrafter"/>
</dbReference>
<dbReference type="InterPro" id="IPR035892">
    <property type="entry name" value="C2_domain_sf"/>
</dbReference>
<feature type="domain" description="C2" evidence="12">
    <location>
        <begin position="14"/>
        <end position="137"/>
    </location>
</feature>
<dbReference type="PROSITE" id="PS50237">
    <property type="entry name" value="HECT"/>
    <property type="match status" value="1"/>
</dbReference>
<dbReference type="OrthoDB" id="423283at2759"/>
<evidence type="ECO:0000256" key="3">
    <source>
        <dbReference type="ARBA" id="ARBA00004906"/>
    </source>
</evidence>
<dbReference type="CDD" id="cd00201">
    <property type="entry name" value="WW"/>
    <property type="match status" value="3"/>
</dbReference>
<dbReference type="PROSITE" id="PS01159">
    <property type="entry name" value="WW_DOMAIN_1"/>
    <property type="match status" value="3"/>
</dbReference>
<evidence type="ECO:0000313" key="15">
    <source>
        <dbReference type="EMBL" id="KRG05847.1"/>
    </source>
</evidence>
<dbReference type="Proteomes" id="UP000009192">
    <property type="component" value="Unassembled WGS sequence"/>
</dbReference>
<dbReference type="SUPFAM" id="SSF56204">
    <property type="entry name" value="Hect, E3 ligase catalytic domain"/>
    <property type="match status" value="1"/>
</dbReference>
<dbReference type="AlphaFoldDB" id="A0A0Q9XN81"/>
<evidence type="ECO:0000256" key="9">
    <source>
        <dbReference type="PIRSR" id="PIRSR001569-1"/>
    </source>
</evidence>
<dbReference type="InterPro" id="IPR050409">
    <property type="entry name" value="E3_ubiq-protein_ligase"/>
</dbReference>
<dbReference type="GO" id="GO:0048260">
    <property type="term" value="P:positive regulation of receptor-mediated endocytosis"/>
    <property type="evidence" value="ECO:0007669"/>
    <property type="project" value="UniProtKB-ARBA"/>
</dbReference>
<feature type="region of interest" description="Disordered" evidence="11">
    <location>
        <begin position="262"/>
        <end position="317"/>
    </location>
</feature>
<dbReference type="SMART" id="SM00119">
    <property type="entry name" value="HECTc"/>
    <property type="match status" value="1"/>
</dbReference>
<feature type="compositionally biased region" description="Basic and acidic residues" evidence="11">
    <location>
        <begin position="271"/>
        <end position="282"/>
    </location>
</feature>
<keyword evidence="4" id="KW-0963">Cytoplasm</keyword>
<dbReference type="InterPro" id="IPR000569">
    <property type="entry name" value="HECT_dom"/>
</dbReference>
<evidence type="ECO:0000256" key="6">
    <source>
        <dbReference type="ARBA" id="ARBA00022737"/>
    </source>
</evidence>
<feature type="compositionally biased region" description="Polar residues" evidence="11">
    <location>
        <begin position="283"/>
        <end position="292"/>
    </location>
</feature>
<dbReference type="FunFam" id="3.30.2160.10:FF:000001">
    <property type="entry name" value="E3 ubiquitin-protein ligase NEDD4-like"/>
    <property type="match status" value="1"/>
</dbReference>
<dbReference type="SMART" id="SM00239">
    <property type="entry name" value="C2"/>
    <property type="match status" value="1"/>
</dbReference>
<name>A0A0Q9XN81_DROMO</name>
<evidence type="ECO:0000256" key="4">
    <source>
        <dbReference type="ARBA" id="ARBA00022490"/>
    </source>
</evidence>
<dbReference type="PANTHER" id="PTHR11254">
    <property type="entry name" value="HECT DOMAIN UBIQUITIN-PROTEIN LIGASE"/>
    <property type="match status" value="1"/>
</dbReference>
<feature type="domain" description="WW" evidence="13">
    <location>
        <begin position="205"/>
        <end position="238"/>
    </location>
</feature>
<dbReference type="PRINTS" id="PR00360">
    <property type="entry name" value="C2DOMAIN"/>
</dbReference>
<dbReference type="Gene3D" id="3.90.1750.10">
    <property type="entry name" value="Hect, E3 ligase catalytic domains"/>
    <property type="match status" value="1"/>
</dbReference>
<dbReference type="FunFam" id="2.20.70.10:FF:000017">
    <property type="entry name" value="E3 ubiquitin-protein ligase"/>
    <property type="match status" value="1"/>
</dbReference>
<dbReference type="CDD" id="cd04033">
    <property type="entry name" value="C2_NEDD4_NEDD4L"/>
    <property type="match status" value="1"/>
</dbReference>
<dbReference type="SMR" id="A0A0Q9XN81"/>
<dbReference type="SMART" id="SM00456">
    <property type="entry name" value="WW"/>
    <property type="match status" value="3"/>
</dbReference>
<dbReference type="FunFam" id="3.90.1750.10:FF:000001">
    <property type="entry name" value="E3 ubiquitin-protein ligase NEDD4-like"/>
    <property type="match status" value="1"/>
</dbReference>
<dbReference type="InterPro" id="IPR036020">
    <property type="entry name" value="WW_dom_sf"/>
</dbReference>
<comment type="pathway">
    <text evidence="3 8">Protein modification; protein ubiquitination.</text>
</comment>
<dbReference type="Gene3D" id="3.30.2160.10">
    <property type="entry name" value="Hect, E3 ligase catalytic domain"/>
    <property type="match status" value="1"/>
</dbReference>
<feature type="active site" description="Glycyl thioester intermediate" evidence="9 10">
    <location>
        <position position="758"/>
    </location>
</feature>
<gene>
    <name evidence="15" type="primary">Dmoj\GI12384</name>
    <name evidence="15" type="ORF">Dmoj_GI12384</name>
</gene>
<evidence type="ECO:0000256" key="7">
    <source>
        <dbReference type="ARBA" id="ARBA00022786"/>
    </source>
</evidence>
<dbReference type="UniPathway" id="UPA00143"/>
<dbReference type="InterPro" id="IPR000008">
    <property type="entry name" value="C2_dom"/>
</dbReference>